<organism evidence="1 2">
    <name type="scientific">Ascaris lumbricoides</name>
    <name type="common">Giant roundworm</name>
    <dbReference type="NCBI Taxonomy" id="6252"/>
    <lineage>
        <taxon>Eukaryota</taxon>
        <taxon>Metazoa</taxon>
        <taxon>Ecdysozoa</taxon>
        <taxon>Nematoda</taxon>
        <taxon>Chromadorea</taxon>
        <taxon>Rhabditida</taxon>
        <taxon>Spirurina</taxon>
        <taxon>Ascaridomorpha</taxon>
        <taxon>Ascaridoidea</taxon>
        <taxon>Ascarididae</taxon>
        <taxon>Ascaris</taxon>
    </lineage>
</organism>
<name>A0A0M3I2E9_ASCLU</name>
<sequence length="80" mass="9161">MMFSLIVKSMFSRHSSICFRIAGYAAPFSCRSSTVAEETIRPVCSCWFKRALQGQRDYGIDSHVLTKIRIATRSITIIRR</sequence>
<keyword evidence="1" id="KW-1185">Reference proteome</keyword>
<dbReference type="Proteomes" id="UP000036681">
    <property type="component" value="Unplaced"/>
</dbReference>
<dbReference type="WBParaSite" id="ALUE_0001066101-mRNA-1">
    <property type="protein sequence ID" value="ALUE_0001066101-mRNA-1"/>
    <property type="gene ID" value="ALUE_0001066101"/>
</dbReference>
<accession>A0A0M3I2E9</accession>
<evidence type="ECO:0000313" key="1">
    <source>
        <dbReference type="Proteomes" id="UP000036681"/>
    </source>
</evidence>
<proteinExistence type="predicted"/>
<protein>
    <submittedName>
        <fullName evidence="2">Secreted protein</fullName>
    </submittedName>
</protein>
<dbReference type="AlphaFoldDB" id="A0A0M3I2E9"/>
<evidence type="ECO:0000313" key="2">
    <source>
        <dbReference type="WBParaSite" id="ALUE_0001066101-mRNA-1"/>
    </source>
</evidence>
<reference evidence="2" key="1">
    <citation type="submission" date="2017-02" db="UniProtKB">
        <authorList>
            <consortium name="WormBaseParasite"/>
        </authorList>
    </citation>
    <scope>IDENTIFICATION</scope>
</reference>